<feature type="transmembrane region" description="Helical" evidence="1">
    <location>
        <begin position="159"/>
        <end position="180"/>
    </location>
</feature>
<sequence>MSERVPLFRGLKQPQFVAYQLGKEEEVVGLWKPVVWLTLASIIIAGISAFFGIGSEYVSRSLPDLTRSGYEAYQTFFAVGQVTWGLIWILLAIFIPSLFFWTILEVDYRKLLFVQLIITMIFLIEKLVFIPVHLFLGISAESNIFSLGIIAQTFTSIELIIFFLANITLFKVWAIILTYKYYRHLSERSPRFIIWTLIGFYLFVAVISSLLSYIKFENII</sequence>
<keyword evidence="3" id="KW-1185">Reference proteome</keyword>
<protein>
    <recommendedName>
        <fullName evidence="4">Yip1 domain-containing protein</fullName>
    </recommendedName>
</protein>
<name>A0A248TIU6_9BACI</name>
<gene>
    <name evidence="2" type="ORF">CKF48_12470</name>
</gene>
<dbReference type="RefSeq" id="WP_095371628.1">
    <property type="nucleotide sequence ID" value="NZ_CP022983.1"/>
</dbReference>
<dbReference type="EMBL" id="CP022983">
    <property type="protein sequence ID" value="ASV68059.1"/>
    <property type="molecule type" value="Genomic_DNA"/>
</dbReference>
<evidence type="ECO:0000313" key="3">
    <source>
        <dbReference type="Proteomes" id="UP000215137"/>
    </source>
</evidence>
<keyword evidence="1" id="KW-0812">Transmembrane</keyword>
<organism evidence="2 3">
    <name type="scientific">Cytobacillus kochii</name>
    <dbReference type="NCBI Taxonomy" id="859143"/>
    <lineage>
        <taxon>Bacteria</taxon>
        <taxon>Bacillati</taxon>
        <taxon>Bacillota</taxon>
        <taxon>Bacilli</taxon>
        <taxon>Bacillales</taxon>
        <taxon>Bacillaceae</taxon>
        <taxon>Cytobacillus</taxon>
    </lineage>
</organism>
<evidence type="ECO:0000256" key="1">
    <source>
        <dbReference type="SAM" id="Phobius"/>
    </source>
</evidence>
<accession>A0A248TIU6</accession>
<feature type="transmembrane region" description="Helical" evidence="1">
    <location>
        <begin position="192"/>
        <end position="214"/>
    </location>
</feature>
<feature type="transmembrane region" description="Helical" evidence="1">
    <location>
        <begin position="34"/>
        <end position="54"/>
    </location>
</feature>
<reference evidence="2 3" key="1">
    <citation type="submission" date="2017-08" db="EMBL/GenBank/DDBJ databases">
        <title>Complete Genome Sequence of Bacillus kochii Oregon-R-modENCODE STRAIN BDGP4, isolated from Drosophila melanogaster gut.</title>
        <authorList>
            <person name="Wan K.H."/>
            <person name="Yu C."/>
            <person name="Park S."/>
            <person name="Hammonds A.S."/>
            <person name="Booth B.W."/>
            <person name="Celniker S.E."/>
        </authorList>
    </citation>
    <scope>NUCLEOTIDE SEQUENCE [LARGE SCALE GENOMIC DNA]</scope>
    <source>
        <strain evidence="2 3">BDGP4</strain>
    </source>
</reference>
<dbReference type="OrthoDB" id="2455856at2"/>
<dbReference type="KEGG" id="bko:CKF48_12470"/>
<keyword evidence="1" id="KW-0472">Membrane</keyword>
<proteinExistence type="predicted"/>
<dbReference type="Proteomes" id="UP000215137">
    <property type="component" value="Chromosome"/>
</dbReference>
<keyword evidence="1" id="KW-1133">Transmembrane helix</keyword>
<evidence type="ECO:0000313" key="2">
    <source>
        <dbReference type="EMBL" id="ASV68059.1"/>
    </source>
</evidence>
<feature type="transmembrane region" description="Helical" evidence="1">
    <location>
        <begin position="75"/>
        <end position="101"/>
    </location>
</feature>
<dbReference type="AlphaFoldDB" id="A0A248TIU6"/>
<feature type="transmembrane region" description="Helical" evidence="1">
    <location>
        <begin position="113"/>
        <end position="138"/>
    </location>
</feature>
<evidence type="ECO:0008006" key="4">
    <source>
        <dbReference type="Google" id="ProtNLM"/>
    </source>
</evidence>